<dbReference type="AlphaFoldDB" id="A0A1T4NMI1"/>
<feature type="domain" description="MEKHLA" evidence="1">
    <location>
        <begin position="8"/>
        <end position="144"/>
    </location>
</feature>
<keyword evidence="3" id="KW-1185">Reference proteome</keyword>
<dbReference type="EMBL" id="FUWZ01000001">
    <property type="protein sequence ID" value="SJZ80297.1"/>
    <property type="molecule type" value="Genomic_DNA"/>
</dbReference>
<evidence type="ECO:0000313" key="2">
    <source>
        <dbReference type="EMBL" id="SJZ80297.1"/>
    </source>
</evidence>
<protein>
    <submittedName>
        <fullName evidence="2">MEKHLA domain-containing protein</fullName>
    </submittedName>
</protein>
<accession>A0A1T4NMI1</accession>
<dbReference type="RefSeq" id="WP_078668245.1">
    <property type="nucleotide sequence ID" value="NZ_FUWZ01000001.1"/>
</dbReference>
<proteinExistence type="predicted"/>
<sequence length="158" mass="17992">MTSALLSLITQIDDNFFRRNGKALPAPQDISARAQWLHEEAPYSILAHGTGDDPRFIYANQFALSCFKYDQEALLQLPSRLSAAPQDRSERERLLQEVTLHGIAYDYSGPRVDKFSNTFMIYDGVVWRLSQPDGVPFGQAALFWTHAQERPAWFTGIR</sequence>
<dbReference type="SUPFAM" id="SSF55785">
    <property type="entry name" value="PYP-like sensor domain (PAS domain)"/>
    <property type="match status" value="1"/>
</dbReference>
<name>A0A1T4NMI1_9BACT</name>
<dbReference type="Proteomes" id="UP000190367">
    <property type="component" value="Unassembled WGS sequence"/>
</dbReference>
<dbReference type="Pfam" id="PF08670">
    <property type="entry name" value="MEKHLA"/>
    <property type="match status" value="1"/>
</dbReference>
<evidence type="ECO:0000313" key="3">
    <source>
        <dbReference type="Proteomes" id="UP000190367"/>
    </source>
</evidence>
<evidence type="ECO:0000259" key="1">
    <source>
        <dbReference type="Pfam" id="PF08670"/>
    </source>
</evidence>
<dbReference type="OrthoDB" id="9794448at2"/>
<gene>
    <name evidence="2" type="ORF">SAMN04488128_1011656</name>
</gene>
<dbReference type="InterPro" id="IPR035965">
    <property type="entry name" value="PAS-like_dom_sf"/>
</dbReference>
<dbReference type="InterPro" id="IPR013978">
    <property type="entry name" value="MEKHLA"/>
</dbReference>
<organism evidence="2 3">
    <name type="scientific">Chitinophaga eiseniae</name>
    <dbReference type="NCBI Taxonomy" id="634771"/>
    <lineage>
        <taxon>Bacteria</taxon>
        <taxon>Pseudomonadati</taxon>
        <taxon>Bacteroidota</taxon>
        <taxon>Chitinophagia</taxon>
        <taxon>Chitinophagales</taxon>
        <taxon>Chitinophagaceae</taxon>
        <taxon>Chitinophaga</taxon>
    </lineage>
</organism>
<reference evidence="3" key="1">
    <citation type="submission" date="2017-02" db="EMBL/GenBank/DDBJ databases">
        <authorList>
            <person name="Varghese N."/>
            <person name="Submissions S."/>
        </authorList>
    </citation>
    <scope>NUCLEOTIDE SEQUENCE [LARGE SCALE GENOMIC DNA]</scope>
    <source>
        <strain evidence="3">DSM 22224</strain>
    </source>
</reference>